<dbReference type="RefSeq" id="WP_343932442.1">
    <property type="nucleotide sequence ID" value="NZ_BAAABU010000002.1"/>
</dbReference>
<name>A0ABN0T7B4_9PSEU</name>
<accession>A0ABN0T7B4</accession>
<keyword evidence="1" id="KW-1133">Transmembrane helix</keyword>
<keyword evidence="1" id="KW-0812">Transmembrane</keyword>
<comment type="caution">
    <text evidence="2">The sequence shown here is derived from an EMBL/GenBank/DDBJ whole genome shotgun (WGS) entry which is preliminary data.</text>
</comment>
<dbReference type="Pfam" id="PF04964">
    <property type="entry name" value="Flp_Fap"/>
    <property type="match status" value="1"/>
</dbReference>
<dbReference type="Proteomes" id="UP001500416">
    <property type="component" value="Unassembled WGS sequence"/>
</dbReference>
<protein>
    <recommendedName>
        <fullName evidence="4">Flp family type IVb pilin</fullName>
    </recommendedName>
</protein>
<evidence type="ECO:0000313" key="3">
    <source>
        <dbReference type="Proteomes" id="UP001500416"/>
    </source>
</evidence>
<evidence type="ECO:0008006" key="4">
    <source>
        <dbReference type="Google" id="ProtNLM"/>
    </source>
</evidence>
<evidence type="ECO:0000256" key="1">
    <source>
        <dbReference type="SAM" id="Phobius"/>
    </source>
</evidence>
<feature type="transmembrane region" description="Helical" evidence="1">
    <location>
        <begin position="25"/>
        <end position="46"/>
    </location>
</feature>
<keyword evidence="3" id="KW-1185">Reference proteome</keyword>
<keyword evidence="1" id="KW-0472">Membrane</keyword>
<reference evidence="2 3" key="1">
    <citation type="journal article" date="2019" name="Int. J. Syst. Evol. Microbiol.">
        <title>The Global Catalogue of Microorganisms (GCM) 10K type strain sequencing project: providing services to taxonomists for standard genome sequencing and annotation.</title>
        <authorList>
            <consortium name="The Broad Institute Genomics Platform"/>
            <consortium name="The Broad Institute Genome Sequencing Center for Infectious Disease"/>
            <person name="Wu L."/>
            <person name="Ma J."/>
        </authorList>
    </citation>
    <scope>NUCLEOTIDE SEQUENCE [LARGE SCALE GENOMIC DNA]</scope>
    <source>
        <strain evidence="2 3">JCM 3380</strain>
    </source>
</reference>
<dbReference type="EMBL" id="BAAABU010000002">
    <property type="protein sequence ID" value="GAA0214410.1"/>
    <property type="molecule type" value="Genomic_DNA"/>
</dbReference>
<sequence>MLTVLLFMRNFLDDRLRGSDRGATAVEYGLMVALIAVAIIGMVMAVGDELNGLFADVVDGLNGP</sequence>
<dbReference type="InterPro" id="IPR007047">
    <property type="entry name" value="Flp_Fap"/>
</dbReference>
<evidence type="ECO:0000313" key="2">
    <source>
        <dbReference type="EMBL" id="GAA0214410.1"/>
    </source>
</evidence>
<gene>
    <name evidence="2" type="ORF">GCM10010492_10270</name>
</gene>
<organism evidence="2 3">
    <name type="scientific">Saccharothrix mutabilis subsp. mutabilis</name>
    <dbReference type="NCBI Taxonomy" id="66855"/>
    <lineage>
        <taxon>Bacteria</taxon>
        <taxon>Bacillati</taxon>
        <taxon>Actinomycetota</taxon>
        <taxon>Actinomycetes</taxon>
        <taxon>Pseudonocardiales</taxon>
        <taxon>Pseudonocardiaceae</taxon>
        <taxon>Saccharothrix</taxon>
    </lineage>
</organism>
<proteinExistence type="predicted"/>